<dbReference type="Gene3D" id="3.40.50.2000">
    <property type="entry name" value="Glycogen Phosphorylase B"/>
    <property type="match status" value="2"/>
</dbReference>
<evidence type="ECO:0000313" key="4">
    <source>
        <dbReference type="Proteomes" id="UP000051562"/>
    </source>
</evidence>
<gene>
    <name evidence="2" type="ORF">ARD30_09895</name>
    <name evidence="3" type="ORF">SAMN05660750_00305</name>
</gene>
<evidence type="ECO:0000313" key="5">
    <source>
        <dbReference type="Proteomes" id="UP000190130"/>
    </source>
</evidence>
<proteinExistence type="predicted"/>
<dbReference type="Pfam" id="PF06722">
    <property type="entry name" value="EryCIII-like_C"/>
    <property type="match status" value="1"/>
</dbReference>
<dbReference type="EMBL" id="FUYX01000001">
    <property type="protein sequence ID" value="SKB35773.1"/>
    <property type="molecule type" value="Genomic_DNA"/>
</dbReference>
<dbReference type="GO" id="GO:0008194">
    <property type="term" value="F:UDP-glycosyltransferase activity"/>
    <property type="evidence" value="ECO:0007669"/>
    <property type="project" value="InterPro"/>
</dbReference>
<dbReference type="Proteomes" id="UP000190130">
    <property type="component" value="Unassembled WGS sequence"/>
</dbReference>
<dbReference type="InterPro" id="IPR050426">
    <property type="entry name" value="Glycosyltransferase_28"/>
</dbReference>
<organism evidence="2 4">
    <name type="scientific">Bosea thiooxidans</name>
    <dbReference type="NCBI Taxonomy" id="53254"/>
    <lineage>
        <taxon>Bacteria</taxon>
        <taxon>Pseudomonadati</taxon>
        <taxon>Pseudomonadota</taxon>
        <taxon>Alphaproteobacteria</taxon>
        <taxon>Hyphomicrobiales</taxon>
        <taxon>Boseaceae</taxon>
        <taxon>Bosea</taxon>
    </lineage>
</organism>
<dbReference type="GO" id="GO:0017000">
    <property type="term" value="P:antibiotic biosynthetic process"/>
    <property type="evidence" value="ECO:0007669"/>
    <property type="project" value="UniProtKB-ARBA"/>
</dbReference>
<dbReference type="FunFam" id="3.40.50.2000:FF:000009">
    <property type="entry name" value="Sterol 3-beta-glucosyltransferase UGT80A2"/>
    <property type="match status" value="1"/>
</dbReference>
<protein>
    <submittedName>
        <fullName evidence="2">Glycosyl transferase</fullName>
    </submittedName>
    <submittedName>
        <fullName evidence="3">UDP:flavonoid glycosyltransferase YjiC, YdhE family</fullName>
    </submittedName>
</protein>
<accession>A0A0Q3I8W1</accession>
<sequence>MRVLLSTYGSRGDVQPMVGLALQLRALGIGVTLSAPPDREFSDLAAAFGIPFAPAFMPVREWVANARQAGSKLPLLAGEMVGAQYDALSAAAQDCDIIAATGLFPSTAAARAVGESLGLPYRHVSFCPLLLPSDAHRPFEYPGWPHPPEMTDIGALWRRNIEVMNALFGEAVNRHRRKLGLPGLDNVRDHIFTDRPWLASDPVLGPWSSDQCDAVQTGAWFLPDDRPLPDSLVAFLEAGTPPVYVGFGSMAMEASRDAAQVAIEAIRTRGHRTILFGGWAGLGLIDGREDCFAVGEVNQLALFRRVAAVVHHGGAGTTATAALAGAPQLIVPQVVDQPYWAARVAALGIGAAHDGPTPTSASFPSALEIALSTRTGRRAAEMAGSIRTDGAERAAQLLAEAAR</sequence>
<dbReference type="AlphaFoldDB" id="A0A0Q3I8W1"/>
<dbReference type="SUPFAM" id="SSF53756">
    <property type="entry name" value="UDP-Glycosyltransferase/glycogen phosphorylase"/>
    <property type="match status" value="1"/>
</dbReference>
<evidence type="ECO:0000313" key="3">
    <source>
        <dbReference type="EMBL" id="SKB35773.1"/>
    </source>
</evidence>
<reference evidence="3 5" key="2">
    <citation type="submission" date="2017-02" db="EMBL/GenBank/DDBJ databases">
        <authorList>
            <person name="Peterson S.W."/>
        </authorList>
    </citation>
    <scope>NUCLEOTIDE SEQUENCE [LARGE SCALE GENOMIC DNA]</scope>
    <source>
        <strain evidence="3 5">DSM 9653</strain>
    </source>
</reference>
<dbReference type="OrthoDB" id="9805366at2"/>
<dbReference type="CDD" id="cd03784">
    <property type="entry name" value="GT1_Gtf-like"/>
    <property type="match status" value="1"/>
</dbReference>
<dbReference type="PANTHER" id="PTHR48050:SF13">
    <property type="entry name" value="STEROL 3-BETA-GLUCOSYLTRANSFERASE UGT80A2"/>
    <property type="match status" value="1"/>
</dbReference>
<dbReference type="InterPro" id="IPR010610">
    <property type="entry name" value="EryCIII-like_C"/>
</dbReference>
<evidence type="ECO:0000259" key="1">
    <source>
        <dbReference type="Pfam" id="PF06722"/>
    </source>
</evidence>
<dbReference type="Proteomes" id="UP000051562">
    <property type="component" value="Unassembled WGS sequence"/>
</dbReference>
<keyword evidence="4" id="KW-1185">Reference proteome</keyword>
<dbReference type="EMBL" id="LMAR01000025">
    <property type="protein sequence ID" value="KQK31285.1"/>
    <property type="molecule type" value="Genomic_DNA"/>
</dbReference>
<evidence type="ECO:0000313" key="2">
    <source>
        <dbReference type="EMBL" id="KQK31285.1"/>
    </source>
</evidence>
<name>A0A0Q3I8W1_9HYPH</name>
<keyword evidence="2" id="KW-0808">Transferase</keyword>
<reference evidence="2 4" key="1">
    <citation type="submission" date="2015-10" db="EMBL/GenBank/DDBJ databases">
        <title>Draft genome of Bosea thiooxidans.</title>
        <authorList>
            <person name="Wang X."/>
        </authorList>
    </citation>
    <scope>NUCLEOTIDE SEQUENCE [LARGE SCALE GENOMIC DNA]</scope>
    <source>
        <strain evidence="2 4">CGMCC 9174</strain>
    </source>
</reference>
<dbReference type="PANTHER" id="PTHR48050">
    <property type="entry name" value="STEROL 3-BETA-GLUCOSYLTRANSFERASE"/>
    <property type="match status" value="1"/>
</dbReference>
<dbReference type="RefSeq" id="WP_055727430.1">
    <property type="nucleotide sequence ID" value="NZ_FUYX01000001.1"/>
</dbReference>
<dbReference type="STRING" id="53254.SAMN05660750_00305"/>
<feature type="domain" description="Erythromycin biosynthesis protein CIII-like C-terminal" evidence="1">
    <location>
        <begin position="297"/>
        <end position="381"/>
    </location>
</feature>
<dbReference type="GO" id="GO:0016758">
    <property type="term" value="F:hexosyltransferase activity"/>
    <property type="evidence" value="ECO:0007669"/>
    <property type="project" value="UniProtKB-ARBA"/>
</dbReference>
<dbReference type="InterPro" id="IPR002213">
    <property type="entry name" value="UDP_glucos_trans"/>
</dbReference>